<dbReference type="GO" id="GO:0006623">
    <property type="term" value="P:protein targeting to vacuole"/>
    <property type="evidence" value="ECO:0007669"/>
    <property type="project" value="UniProtKB-UniRule"/>
</dbReference>
<dbReference type="InterPro" id="IPR043970">
    <property type="entry name" value="FUZ/MON1/HPS1_longin_3"/>
</dbReference>
<feature type="domain" description="FUZ/MON1/HPS1 second Longin" evidence="6">
    <location>
        <begin position="167"/>
        <end position="262"/>
    </location>
</feature>
<evidence type="ECO:0000256" key="1">
    <source>
        <dbReference type="ARBA" id="ARBA00004380"/>
    </source>
</evidence>
<keyword evidence="9" id="KW-1185">Reference proteome</keyword>
<dbReference type="GO" id="GO:0000329">
    <property type="term" value="C:fungal-type vacuole membrane"/>
    <property type="evidence" value="ECO:0007669"/>
    <property type="project" value="TreeGrafter"/>
</dbReference>
<reference evidence="9" key="1">
    <citation type="submission" date="2016-02" db="EMBL/GenBank/DDBJ databases">
        <title>Comparative genomics of biotechnologically important yeasts.</title>
        <authorList>
            <consortium name="DOE Joint Genome Institute"/>
            <person name="Riley R."/>
            <person name="Haridas S."/>
            <person name="Wolfe K.H."/>
            <person name="Lopes M.R."/>
            <person name="Hittinger C.T."/>
            <person name="Goker M."/>
            <person name="Salamov A."/>
            <person name="Wisecaver J."/>
            <person name="Long T.M."/>
            <person name="Aerts A.L."/>
            <person name="Barry K."/>
            <person name="Choi C."/>
            <person name="Clum A."/>
            <person name="Coughlan A.Y."/>
            <person name="Deshpande S."/>
            <person name="Douglass A.P."/>
            <person name="Hanson S.J."/>
            <person name="Klenk H.-P."/>
            <person name="Labutti K."/>
            <person name="Lapidus A."/>
            <person name="Lindquist E."/>
            <person name="Lipzen A."/>
            <person name="Meier-Kolthoff J.P."/>
            <person name="Ohm R.A."/>
            <person name="Otillar R.P."/>
            <person name="Pangilinan J."/>
            <person name="Peng Y."/>
            <person name="Rokas A."/>
            <person name="Rosa C.A."/>
            <person name="Scheuner C."/>
            <person name="Sibirny A.A."/>
            <person name="Slot J.C."/>
            <person name="Stielow J.B."/>
            <person name="Sun H."/>
            <person name="Kurtzman C.P."/>
            <person name="Blackwell M."/>
            <person name="Jeffries T.W."/>
            <person name="Grigoriev I.V."/>
        </authorList>
    </citation>
    <scope>NUCLEOTIDE SEQUENCE [LARGE SCALE GENOMIC DNA]</scope>
    <source>
        <strain evidence="9">NRRL Y-17796</strain>
    </source>
</reference>
<evidence type="ECO:0000259" key="5">
    <source>
        <dbReference type="Pfam" id="PF19036"/>
    </source>
</evidence>
<evidence type="ECO:0000256" key="3">
    <source>
        <dbReference type="ARBA" id="ARBA00018132"/>
    </source>
</evidence>
<dbReference type="InterPro" id="IPR004353">
    <property type="entry name" value="Mon1"/>
</dbReference>
<protein>
    <recommendedName>
        <fullName evidence="3 4">Vacuolar fusion protein MON1</fullName>
    </recommendedName>
</protein>
<dbReference type="AlphaFoldDB" id="A0A1E4TDX4"/>
<comment type="similarity">
    <text evidence="2 4">Belongs to the MON1/SAND family.</text>
</comment>
<evidence type="ECO:0000259" key="7">
    <source>
        <dbReference type="Pfam" id="PF19038"/>
    </source>
</evidence>
<dbReference type="OrthoDB" id="272411at2759"/>
<keyword evidence="4" id="KW-0926">Vacuole</keyword>
<keyword evidence="4" id="KW-0813">Transport</keyword>
<gene>
    <name evidence="8" type="ORF">CANCADRAFT_14027</name>
</gene>
<dbReference type="GO" id="GO:0006914">
    <property type="term" value="P:autophagy"/>
    <property type="evidence" value="ECO:0007669"/>
    <property type="project" value="UniProtKB-UniRule"/>
</dbReference>
<dbReference type="Proteomes" id="UP000095023">
    <property type="component" value="Unassembled WGS sequence"/>
</dbReference>
<feature type="domain" description="FUZ/MON1/HPS1 first Longin" evidence="5">
    <location>
        <begin position="3"/>
        <end position="127"/>
    </location>
</feature>
<organism evidence="8 9">
    <name type="scientific">Tortispora caseinolytica NRRL Y-17796</name>
    <dbReference type="NCBI Taxonomy" id="767744"/>
    <lineage>
        <taxon>Eukaryota</taxon>
        <taxon>Fungi</taxon>
        <taxon>Dikarya</taxon>
        <taxon>Ascomycota</taxon>
        <taxon>Saccharomycotina</taxon>
        <taxon>Trigonopsidomycetes</taxon>
        <taxon>Trigonopsidales</taxon>
        <taxon>Trigonopsidaceae</taxon>
        <taxon>Tortispora</taxon>
    </lineage>
</organism>
<dbReference type="GO" id="GO:0016192">
    <property type="term" value="P:vesicle-mediated transport"/>
    <property type="evidence" value="ECO:0007669"/>
    <property type="project" value="InterPro"/>
</dbReference>
<evidence type="ECO:0000313" key="9">
    <source>
        <dbReference type="Proteomes" id="UP000095023"/>
    </source>
</evidence>
<keyword evidence="4" id="KW-0653">Protein transport</keyword>
<comment type="function">
    <text evidence="4">Required for multiple vacuole delivery pathways including the cytoplasm to vacuole transport (Cvt), autophagy, pexophagy and endocytosis.</text>
</comment>
<dbReference type="PRINTS" id="PR01546">
    <property type="entry name" value="YEAST73DUF"/>
</dbReference>
<proteinExistence type="inferred from homology"/>
<keyword evidence="4" id="KW-0967">Endosome</keyword>
<dbReference type="GO" id="GO:0035658">
    <property type="term" value="C:Mon1-Ccz1 complex"/>
    <property type="evidence" value="ECO:0007669"/>
    <property type="project" value="TreeGrafter"/>
</dbReference>
<feature type="domain" description="FUZ/MON1/HPS1 third Longin" evidence="7">
    <location>
        <begin position="294"/>
        <end position="393"/>
    </location>
</feature>
<dbReference type="Pfam" id="PF19038">
    <property type="entry name" value="Fuz_longin_3"/>
    <property type="match status" value="1"/>
</dbReference>
<dbReference type="EMBL" id="KV453842">
    <property type="protein sequence ID" value="ODV89965.1"/>
    <property type="molecule type" value="Genomic_DNA"/>
</dbReference>
<evidence type="ECO:0000256" key="4">
    <source>
        <dbReference type="RuleBase" id="RU367048"/>
    </source>
</evidence>
<dbReference type="PANTHER" id="PTHR13027:SF7">
    <property type="entry name" value="VACUOLAR FUSION PROTEIN MON1 HOMOLOG"/>
    <property type="match status" value="1"/>
</dbReference>
<accession>A0A1E4TDX4</accession>
<keyword evidence="4" id="KW-0472">Membrane</keyword>
<dbReference type="InterPro" id="IPR043971">
    <property type="entry name" value="FUZ/MON1/HPS1_longin_2"/>
</dbReference>
<feature type="non-terminal residue" evidence="8">
    <location>
        <position position="1"/>
    </location>
</feature>
<evidence type="ECO:0000259" key="6">
    <source>
        <dbReference type="Pfam" id="PF19037"/>
    </source>
</evidence>
<dbReference type="GO" id="GO:0032585">
    <property type="term" value="C:multivesicular body membrane"/>
    <property type="evidence" value="ECO:0007669"/>
    <property type="project" value="UniProtKB-SubCell"/>
</dbReference>
<keyword evidence="4" id="KW-0072">Autophagy</keyword>
<sequence>RNKHFFILSAAGKPIFSLYGSDELVTSYTAVIQAFVNYFNDPNSSTRLKSFKSSNILFVIEQKDTLIYAAASKLGESELQLQSQLDILHTQILSTLTSPQLLKAFQNRQNFDLRKLLSGTDVFLSALSRSMALGSPPILLGALECLYLTQHARMKIADCLLKGRVPSMLYGLIVADSRLVAIARPRRESLHPPDLQLLFSMLFHTSVFQNGEEHWVPICLPKFNSKGFLYAYIHFFQPGVALVLISADRHSFFSLKEAKNTILDKMHSTNSIQPIEESIKNGRNFLSHLNAAPIRHFLFKSRKLVQLAMPDYPPYFHSDSDASQLMSVYRHLHTLIHGPYSSFRSLHAVNKSASAMVWVTNEFEVYCVSGPYVKRSALTKSLNQLVSWIYAHEKRLFIHDGAVF</sequence>
<dbReference type="Pfam" id="PF19037">
    <property type="entry name" value="Fuz_longin_2"/>
    <property type="match status" value="1"/>
</dbReference>
<dbReference type="InterPro" id="IPR043972">
    <property type="entry name" value="FUZ/MON1/HPS1_longin_1"/>
</dbReference>
<feature type="non-terminal residue" evidence="8">
    <location>
        <position position="404"/>
    </location>
</feature>
<evidence type="ECO:0000313" key="8">
    <source>
        <dbReference type="EMBL" id="ODV89965.1"/>
    </source>
</evidence>
<name>A0A1E4TDX4_9ASCO</name>
<dbReference type="PANTHER" id="PTHR13027">
    <property type="entry name" value="SAND PROTEIN-RELATED"/>
    <property type="match status" value="1"/>
</dbReference>
<dbReference type="Pfam" id="PF19036">
    <property type="entry name" value="Fuz_longin_1"/>
    <property type="match status" value="1"/>
</dbReference>
<comment type="subcellular location">
    <subcellularLocation>
        <location evidence="4">Endosome</location>
        <location evidence="4">Multivesicular body membrane</location>
        <topology evidence="4">Peripheral membrane protein</topology>
    </subcellularLocation>
    <subcellularLocation>
        <location evidence="1 4">Prevacuolar compartment membrane</location>
        <topology evidence="1 4">Peripheral membrane protein</topology>
    </subcellularLocation>
    <subcellularLocation>
        <location evidence="4">Vacuole membrane</location>
        <topology evidence="4">Peripheral membrane protein</topology>
    </subcellularLocation>
</comment>
<evidence type="ECO:0000256" key="2">
    <source>
        <dbReference type="ARBA" id="ARBA00008968"/>
    </source>
</evidence>